<dbReference type="PROSITE" id="PS00108">
    <property type="entry name" value="PROTEIN_KINASE_ST"/>
    <property type="match status" value="1"/>
</dbReference>
<dbReference type="RefSeq" id="WP_052021861.1">
    <property type="nucleotide sequence ID" value="NZ_AYXG01000216.1"/>
</dbReference>
<dbReference type="InterPro" id="IPR008271">
    <property type="entry name" value="Ser/Thr_kinase_AS"/>
</dbReference>
<dbReference type="PROSITE" id="PS50011">
    <property type="entry name" value="PROTEIN_KINASE_DOM"/>
    <property type="match status" value="1"/>
</dbReference>
<feature type="region of interest" description="Disordered" evidence="1">
    <location>
        <begin position="501"/>
        <end position="534"/>
    </location>
</feature>
<dbReference type="SMART" id="SM00220">
    <property type="entry name" value="S_TKc"/>
    <property type="match status" value="1"/>
</dbReference>
<keyword evidence="3" id="KW-0723">Serine/threonine-protein kinase</keyword>
<dbReference type="GO" id="GO:0005524">
    <property type="term" value="F:ATP binding"/>
    <property type="evidence" value="ECO:0007669"/>
    <property type="project" value="InterPro"/>
</dbReference>
<dbReference type="InterPro" id="IPR011009">
    <property type="entry name" value="Kinase-like_dom_sf"/>
</dbReference>
<dbReference type="PANTHER" id="PTHR44329">
    <property type="entry name" value="SERINE/THREONINE-PROTEIN KINASE TNNI3K-RELATED"/>
    <property type="match status" value="1"/>
</dbReference>
<comment type="caution">
    <text evidence="3">The sequence shown here is derived from an EMBL/GenBank/DDBJ whole genome shotgun (WGS) entry which is preliminary data.</text>
</comment>
<gene>
    <name evidence="3" type="ORF">UO65_5578</name>
</gene>
<feature type="domain" description="Protein kinase" evidence="2">
    <location>
        <begin position="262"/>
        <end position="493"/>
    </location>
</feature>
<dbReference type="AlphaFoldDB" id="W7IRR5"/>
<sequence length="549" mass="55941">MDRLLTGPVPDRTPVAEVDGTTAAGAAVTVLVVTAALDAGARRVLRAEAAGLARRLAAVDRRLVAPLLDHGADAEGRPCLVLPRRGRPLGAAGPVSAAAVAEAAGVYGAGLAALADAGIAGPVPALFKSDVDGVGGVRLGTPVPPALASLAGFDGGHTPPEVLDGGAWTAAAQVFGCASRLWALLTGRPPYLATSTGAPPDFPRGLAPAAAVTALRAGLATDPARRPRTVRAFTAAVVAGLVEPVRPAATAVSTPDRVFGGYLLGEPIGRGATGTVHAGTRCADGAAVAVRLLRAELSRDPDRFRSTTAAVTGLDHPNLVRVHEVLVDRGRVGVVMDLVDGGSLRGVLDRGPLPLGEAAALLAQTAAGLAAGHAAGVVHGDLKPENVLLTGPESARTALLGDFGLATGLVRTPDVAAPEVRRGDRPGTAADVYALGATAYEVLVGQPPTAAPGPARPDGMAGSVWELVASCLHEHPEHRPTAREATRRWAAYTDRAALVDVPLPRRASDPVERPRRPPPAAPAAPVPRESAPPGRRLPLAAWLRWWRSR</sequence>
<dbReference type="PANTHER" id="PTHR44329:SF260">
    <property type="entry name" value="PROTEIN KINASE DOMAIN-CONTAINING PROTEIN"/>
    <property type="match status" value="1"/>
</dbReference>
<keyword evidence="3" id="KW-0418">Kinase</keyword>
<dbReference type="Pfam" id="PF00069">
    <property type="entry name" value="Pkinase"/>
    <property type="match status" value="1"/>
</dbReference>
<accession>W7IRR5</accession>
<evidence type="ECO:0000313" key="3">
    <source>
        <dbReference type="EMBL" id="EWC59151.1"/>
    </source>
</evidence>
<dbReference type="SUPFAM" id="SSF56112">
    <property type="entry name" value="Protein kinase-like (PK-like)"/>
    <property type="match status" value="2"/>
</dbReference>
<reference evidence="3 4" key="1">
    <citation type="journal article" date="2014" name="Genome Announc.">
        <title>Draft Genome Sequence of the Antitrypanosomally Active Sponge-Associated Bacterium Actinokineospora sp. Strain EG49.</title>
        <authorList>
            <person name="Harjes J."/>
            <person name="Ryu T."/>
            <person name="Abdelmohsen U.R."/>
            <person name="Moitinho-Silva L."/>
            <person name="Horn H."/>
            <person name="Ravasi T."/>
            <person name="Hentschel U."/>
        </authorList>
    </citation>
    <scope>NUCLEOTIDE SEQUENCE [LARGE SCALE GENOMIC DNA]</scope>
    <source>
        <strain evidence="3 4">EG49</strain>
    </source>
</reference>
<dbReference type="STRING" id="909613.UO65_5578"/>
<dbReference type="InterPro" id="IPR051681">
    <property type="entry name" value="Ser/Thr_Kinases-Pseudokinases"/>
</dbReference>
<evidence type="ECO:0000256" key="1">
    <source>
        <dbReference type="SAM" id="MobiDB-lite"/>
    </source>
</evidence>
<evidence type="ECO:0000259" key="2">
    <source>
        <dbReference type="PROSITE" id="PS50011"/>
    </source>
</evidence>
<dbReference type="InterPro" id="IPR000719">
    <property type="entry name" value="Prot_kinase_dom"/>
</dbReference>
<name>W7IRR5_9PSEU</name>
<proteinExistence type="predicted"/>
<keyword evidence="4" id="KW-1185">Reference proteome</keyword>
<feature type="compositionally biased region" description="Basic and acidic residues" evidence="1">
    <location>
        <begin position="506"/>
        <end position="515"/>
    </location>
</feature>
<dbReference type="GO" id="GO:0004674">
    <property type="term" value="F:protein serine/threonine kinase activity"/>
    <property type="evidence" value="ECO:0007669"/>
    <property type="project" value="UniProtKB-KW"/>
</dbReference>
<dbReference type="Proteomes" id="UP000019277">
    <property type="component" value="Unassembled WGS sequence"/>
</dbReference>
<dbReference type="EMBL" id="AYXG01000216">
    <property type="protein sequence ID" value="EWC59151.1"/>
    <property type="molecule type" value="Genomic_DNA"/>
</dbReference>
<dbReference type="eggNOG" id="COG0515">
    <property type="taxonomic scope" value="Bacteria"/>
</dbReference>
<dbReference type="OrthoDB" id="308915at2"/>
<organism evidence="3 4">
    <name type="scientific">Actinokineospora spheciospongiae</name>
    <dbReference type="NCBI Taxonomy" id="909613"/>
    <lineage>
        <taxon>Bacteria</taxon>
        <taxon>Bacillati</taxon>
        <taxon>Actinomycetota</taxon>
        <taxon>Actinomycetes</taxon>
        <taxon>Pseudonocardiales</taxon>
        <taxon>Pseudonocardiaceae</taxon>
        <taxon>Actinokineospora</taxon>
    </lineage>
</organism>
<keyword evidence="3" id="KW-0808">Transferase</keyword>
<protein>
    <submittedName>
        <fullName evidence="3">Serine/threonine protein kinase</fullName>
    </submittedName>
</protein>
<dbReference type="CDD" id="cd14014">
    <property type="entry name" value="STKc_PknB_like"/>
    <property type="match status" value="1"/>
</dbReference>
<dbReference type="Gene3D" id="1.10.510.10">
    <property type="entry name" value="Transferase(Phosphotransferase) domain 1"/>
    <property type="match status" value="2"/>
</dbReference>
<evidence type="ECO:0000313" key="4">
    <source>
        <dbReference type="Proteomes" id="UP000019277"/>
    </source>
</evidence>